<reference evidence="2" key="1">
    <citation type="journal article" date="2020" name="Stud. Mycol.">
        <title>101 Dothideomycetes genomes: a test case for predicting lifestyles and emergence of pathogens.</title>
        <authorList>
            <person name="Haridas S."/>
            <person name="Albert R."/>
            <person name="Binder M."/>
            <person name="Bloem J."/>
            <person name="Labutti K."/>
            <person name="Salamov A."/>
            <person name="Andreopoulos B."/>
            <person name="Baker S."/>
            <person name="Barry K."/>
            <person name="Bills G."/>
            <person name="Bluhm B."/>
            <person name="Cannon C."/>
            <person name="Castanera R."/>
            <person name="Culley D."/>
            <person name="Daum C."/>
            <person name="Ezra D."/>
            <person name="Gonzalez J."/>
            <person name="Henrissat B."/>
            <person name="Kuo A."/>
            <person name="Liang C."/>
            <person name="Lipzen A."/>
            <person name="Lutzoni F."/>
            <person name="Magnuson J."/>
            <person name="Mondo S."/>
            <person name="Nolan M."/>
            <person name="Ohm R."/>
            <person name="Pangilinan J."/>
            <person name="Park H.-J."/>
            <person name="Ramirez L."/>
            <person name="Alfaro M."/>
            <person name="Sun H."/>
            <person name="Tritt A."/>
            <person name="Yoshinaga Y."/>
            <person name="Zwiers L.-H."/>
            <person name="Turgeon B."/>
            <person name="Goodwin S."/>
            <person name="Spatafora J."/>
            <person name="Crous P."/>
            <person name="Grigoriev I."/>
        </authorList>
    </citation>
    <scope>NUCLEOTIDE SEQUENCE</scope>
    <source>
        <strain evidence="2">CBS 109.77</strain>
    </source>
</reference>
<dbReference type="PANTHER" id="PTHR10672">
    <property type="entry name" value="ADDUCIN"/>
    <property type="match status" value="1"/>
</dbReference>
<dbReference type="EMBL" id="MU001914">
    <property type="protein sequence ID" value="KAF2793781.1"/>
    <property type="molecule type" value="Genomic_DNA"/>
</dbReference>
<dbReference type="Proteomes" id="UP000799757">
    <property type="component" value="Unassembled WGS sequence"/>
</dbReference>
<dbReference type="PANTHER" id="PTHR10672:SF41">
    <property type="entry name" value="CLASS II ALDOLASE_ADDUCIN DOMAIN PROTEIN (AFU_ORTHOLOGUE AFUA_3G01330)"/>
    <property type="match status" value="1"/>
</dbReference>
<evidence type="ECO:0000313" key="3">
    <source>
        <dbReference type="Proteomes" id="UP000799757"/>
    </source>
</evidence>
<dbReference type="InterPro" id="IPR001303">
    <property type="entry name" value="Aldolase_II/adducin_N"/>
</dbReference>
<accession>A0A6A6XBX7</accession>
<protein>
    <submittedName>
        <fullName evidence="2">Arad-like aldolase/epimerase</fullName>
    </submittedName>
</protein>
<evidence type="ECO:0000259" key="1">
    <source>
        <dbReference type="SMART" id="SM01007"/>
    </source>
</evidence>
<name>A0A6A6XBX7_9PLEO</name>
<dbReference type="SMART" id="SM01007">
    <property type="entry name" value="Aldolase_II"/>
    <property type="match status" value="1"/>
</dbReference>
<evidence type="ECO:0000313" key="2">
    <source>
        <dbReference type="EMBL" id="KAF2793781.1"/>
    </source>
</evidence>
<dbReference type="Pfam" id="PF00596">
    <property type="entry name" value="Aldolase_II"/>
    <property type="match status" value="1"/>
</dbReference>
<dbReference type="InterPro" id="IPR036409">
    <property type="entry name" value="Aldolase_II/adducin_N_sf"/>
</dbReference>
<gene>
    <name evidence="2" type="ORF">K505DRAFT_417552</name>
</gene>
<dbReference type="OrthoDB" id="2932980at2759"/>
<proteinExistence type="predicted"/>
<dbReference type="AlphaFoldDB" id="A0A6A6XBX7"/>
<dbReference type="SUPFAM" id="SSF53639">
    <property type="entry name" value="AraD/HMP-PK domain-like"/>
    <property type="match status" value="2"/>
</dbReference>
<dbReference type="Gene3D" id="3.40.225.10">
    <property type="entry name" value="Class II aldolase/adducin N-terminal domain"/>
    <property type="match status" value="1"/>
</dbReference>
<dbReference type="GO" id="GO:0051015">
    <property type="term" value="F:actin filament binding"/>
    <property type="evidence" value="ECO:0007669"/>
    <property type="project" value="TreeGrafter"/>
</dbReference>
<dbReference type="InterPro" id="IPR051017">
    <property type="entry name" value="Aldolase-II_Adducin_sf"/>
</dbReference>
<keyword evidence="3" id="KW-1185">Reference proteome</keyword>
<feature type="domain" description="Class II aldolase/adducin N-terminal" evidence="1">
    <location>
        <begin position="19"/>
        <end position="238"/>
    </location>
</feature>
<sequence>MSAAYFPKRTQVGLEDLFKGLVTASHILHYHGIVDAYGHISVRSPDNAATFYMSANMPPALVGLPEHLIEYNVEDATAVEKDAPDGFLERHIHSEIYKRFPAVNSVVHSHCSHVLPYCVSGVPLKPTMHMAGFLGTSTPVWDISSHYPSASKHDLLVRDTTLGASLSAAFKPATSAGFLYSKVRSALPSQIGGSSEPSHEPDHAVVLMQGHGFTTAAHGIEEAVYQAIYTKEAAKVQTTALTTRNAHFGHVVEGKIDVEGGGKIKSAKVKAEGDLKYLSDKEAHEAWESMLGTVARPWALWCREVEVNPLYRNQCPGFNED</sequence>
<dbReference type="GO" id="GO:0005856">
    <property type="term" value="C:cytoskeleton"/>
    <property type="evidence" value="ECO:0007669"/>
    <property type="project" value="TreeGrafter"/>
</dbReference>
<organism evidence="2 3">
    <name type="scientific">Melanomma pulvis-pyrius CBS 109.77</name>
    <dbReference type="NCBI Taxonomy" id="1314802"/>
    <lineage>
        <taxon>Eukaryota</taxon>
        <taxon>Fungi</taxon>
        <taxon>Dikarya</taxon>
        <taxon>Ascomycota</taxon>
        <taxon>Pezizomycotina</taxon>
        <taxon>Dothideomycetes</taxon>
        <taxon>Pleosporomycetidae</taxon>
        <taxon>Pleosporales</taxon>
        <taxon>Melanommataceae</taxon>
        <taxon>Melanomma</taxon>
    </lineage>
</organism>